<evidence type="ECO:0000313" key="11">
    <source>
        <dbReference type="EMBL" id="GAA4475694.1"/>
    </source>
</evidence>
<evidence type="ECO:0000256" key="6">
    <source>
        <dbReference type="ARBA" id="ARBA00022989"/>
    </source>
</evidence>
<dbReference type="InterPro" id="IPR000390">
    <property type="entry name" value="Small_drug/metabolite_transptr"/>
</dbReference>
<keyword evidence="7 10" id="KW-0472">Membrane</keyword>
<dbReference type="SUPFAM" id="SSF103481">
    <property type="entry name" value="Multidrug resistance efflux transporter EmrE"/>
    <property type="match status" value="1"/>
</dbReference>
<dbReference type="Gene3D" id="1.10.3730.20">
    <property type="match status" value="1"/>
</dbReference>
<protein>
    <submittedName>
        <fullName evidence="11">Multidrug efflux SMR transporter</fullName>
    </submittedName>
</protein>
<gene>
    <name evidence="11" type="ORF">GCM10023094_13650</name>
</gene>
<dbReference type="InterPro" id="IPR045324">
    <property type="entry name" value="Small_multidrug_res"/>
</dbReference>
<feature type="transmembrane region" description="Helical" evidence="10">
    <location>
        <begin position="60"/>
        <end position="80"/>
    </location>
</feature>
<evidence type="ECO:0000256" key="4">
    <source>
        <dbReference type="ARBA" id="ARBA00022475"/>
    </source>
</evidence>
<evidence type="ECO:0000313" key="12">
    <source>
        <dbReference type="Proteomes" id="UP001501183"/>
    </source>
</evidence>
<evidence type="ECO:0000256" key="5">
    <source>
        <dbReference type="ARBA" id="ARBA00022692"/>
    </source>
</evidence>
<evidence type="ECO:0000256" key="2">
    <source>
        <dbReference type="ARBA" id="ARBA00007822"/>
    </source>
</evidence>
<evidence type="ECO:0000256" key="3">
    <source>
        <dbReference type="ARBA" id="ARBA00022448"/>
    </source>
</evidence>
<dbReference type="InterPro" id="IPR037185">
    <property type="entry name" value="EmrE-like"/>
</dbReference>
<keyword evidence="4" id="KW-1003">Cell membrane</keyword>
<dbReference type="PANTHER" id="PTHR30561:SF1">
    <property type="entry name" value="MULTIDRUG TRANSPORTER EMRE"/>
    <property type="match status" value="1"/>
</dbReference>
<dbReference type="EMBL" id="BAABFB010000029">
    <property type="protein sequence ID" value="GAA4475694.1"/>
    <property type="molecule type" value="Genomic_DNA"/>
</dbReference>
<dbReference type="Pfam" id="PF00893">
    <property type="entry name" value="Multi_Drug_Res"/>
    <property type="match status" value="1"/>
</dbReference>
<keyword evidence="5 9" id="KW-0812">Transmembrane</keyword>
<dbReference type="RefSeq" id="WP_345343027.1">
    <property type="nucleotide sequence ID" value="NZ_BAABFB010000029.1"/>
</dbReference>
<evidence type="ECO:0000256" key="7">
    <source>
        <dbReference type="ARBA" id="ARBA00023136"/>
    </source>
</evidence>
<dbReference type="Proteomes" id="UP001501183">
    <property type="component" value="Unassembled WGS sequence"/>
</dbReference>
<dbReference type="PANTHER" id="PTHR30561">
    <property type="entry name" value="SMR FAMILY PROTON-DEPENDENT DRUG EFFLUX TRANSPORTER SUGE"/>
    <property type="match status" value="1"/>
</dbReference>
<evidence type="ECO:0000256" key="1">
    <source>
        <dbReference type="ARBA" id="ARBA00004651"/>
    </source>
</evidence>
<keyword evidence="8" id="KW-0046">Antibiotic resistance</keyword>
<comment type="similarity">
    <text evidence="2">Belongs to the drug/metabolite transporter (DMT) superfamily. Small multidrug resistance (SMR) (TC 2.A.7.1) family. Mmr subfamily.</text>
</comment>
<comment type="caution">
    <text evidence="11">The sequence shown here is derived from an EMBL/GenBank/DDBJ whole genome shotgun (WGS) entry which is preliminary data.</text>
</comment>
<comment type="subcellular location">
    <subcellularLocation>
        <location evidence="1 9">Cell membrane</location>
        <topology evidence="1 9">Multi-pass membrane protein</topology>
    </subcellularLocation>
</comment>
<evidence type="ECO:0000256" key="8">
    <source>
        <dbReference type="ARBA" id="ARBA00023251"/>
    </source>
</evidence>
<organism evidence="11 12">
    <name type="scientific">Rhodococcus olei</name>
    <dbReference type="NCBI Taxonomy" id="2161675"/>
    <lineage>
        <taxon>Bacteria</taxon>
        <taxon>Bacillati</taxon>
        <taxon>Actinomycetota</taxon>
        <taxon>Actinomycetes</taxon>
        <taxon>Mycobacteriales</taxon>
        <taxon>Nocardiaceae</taxon>
        <taxon>Rhodococcus</taxon>
    </lineage>
</organism>
<keyword evidence="12" id="KW-1185">Reference proteome</keyword>
<reference evidence="12" key="1">
    <citation type="journal article" date="2019" name="Int. J. Syst. Evol. Microbiol.">
        <title>The Global Catalogue of Microorganisms (GCM) 10K type strain sequencing project: providing services to taxonomists for standard genome sequencing and annotation.</title>
        <authorList>
            <consortium name="The Broad Institute Genomics Platform"/>
            <consortium name="The Broad Institute Genome Sequencing Center for Infectious Disease"/>
            <person name="Wu L."/>
            <person name="Ma J."/>
        </authorList>
    </citation>
    <scope>NUCLEOTIDE SEQUENCE [LARGE SCALE GENOMIC DNA]</scope>
    <source>
        <strain evidence="12">JCM 32206</strain>
    </source>
</reference>
<keyword evidence="6 10" id="KW-1133">Transmembrane helix</keyword>
<sequence>MATAWVFLVAAIGAEVLGTSLLPRSDGFRRAVPTLAVLGLYAAALYCLSQALRTLDVGVAYAVWAGVGTAVVAAIGMLVLHEPRSASKVLGIGLVIAGVVALNLGGVA</sequence>
<accession>A0ABP8NW09</accession>
<name>A0ABP8NW09_9NOCA</name>
<feature type="transmembrane region" description="Helical" evidence="10">
    <location>
        <begin position="86"/>
        <end position="105"/>
    </location>
</feature>
<evidence type="ECO:0000256" key="10">
    <source>
        <dbReference type="SAM" id="Phobius"/>
    </source>
</evidence>
<evidence type="ECO:0000256" key="9">
    <source>
        <dbReference type="RuleBase" id="RU003942"/>
    </source>
</evidence>
<feature type="transmembrane region" description="Helical" evidence="10">
    <location>
        <begin position="28"/>
        <end position="48"/>
    </location>
</feature>
<proteinExistence type="inferred from homology"/>
<keyword evidence="3" id="KW-0813">Transport</keyword>